<keyword evidence="3" id="KW-1185">Reference proteome</keyword>
<proteinExistence type="predicted"/>
<feature type="domain" description="Macro" evidence="1">
    <location>
        <begin position="1"/>
        <end position="156"/>
    </location>
</feature>
<dbReference type="PANTHER" id="PTHR11106:SF27">
    <property type="entry name" value="MACRO DOMAIN-CONTAINING PROTEIN"/>
    <property type="match status" value="1"/>
</dbReference>
<dbReference type="InterPro" id="IPR002589">
    <property type="entry name" value="Macro_dom"/>
</dbReference>
<organism evidence="2 3">
    <name type="scientific">Blautia hydrogenotrophica (strain DSM 10507 / JCM 14656 / S5a33)</name>
    <name type="common">Ruminococcus hydrogenotrophicus</name>
    <dbReference type="NCBI Taxonomy" id="476272"/>
    <lineage>
        <taxon>Bacteria</taxon>
        <taxon>Bacillati</taxon>
        <taxon>Bacillota</taxon>
        <taxon>Clostridia</taxon>
        <taxon>Lachnospirales</taxon>
        <taxon>Lachnospiraceae</taxon>
        <taxon>Blautia</taxon>
    </lineage>
</organism>
<dbReference type="SMART" id="SM00506">
    <property type="entry name" value="A1pp"/>
    <property type="match status" value="1"/>
</dbReference>
<dbReference type="PATRIC" id="fig|476272.21.peg.303"/>
<reference evidence="2 3" key="2">
    <citation type="submission" date="2009-02" db="EMBL/GenBank/DDBJ databases">
        <title>Draft genome sequence of Blautia hydrogenotrophica DSM 10507 (Ruminococcus hydrogenotrophicus DSM 10507).</title>
        <authorList>
            <person name="Sudarsanam P."/>
            <person name="Ley R."/>
            <person name="Guruge J."/>
            <person name="Turnbaugh P.J."/>
            <person name="Mahowald M."/>
            <person name="Liep D."/>
            <person name="Gordon J."/>
        </authorList>
    </citation>
    <scope>NUCLEOTIDE SEQUENCE [LARGE SCALE GENOMIC DNA]</scope>
    <source>
        <strain evidence="3">DSM 10507 / JCM 14656 / S5a33</strain>
    </source>
</reference>
<dbReference type="Gene3D" id="3.40.220.10">
    <property type="entry name" value="Leucine Aminopeptidase, subunit E, domain 1"/>
    <property type="match status" value="1"/>
</dbReference>
<dbReference type="eggNOG" id="COG2110">
    <property type="taxonomic scope" value="Bacteria"/>
</dbReference>
<dbReference type="SUPFAM" id="SSF47413">
    <property type="entry name" value="lambda repressor-like DNA-binding domains"/>
    <property type="match status" value="1"/>
</dbReference>
<dbReference type="Proteomes" id="UP000003100">
    <property type="component" value="Unassembled WGS sequence"/>
</dbReference>
<evidence type="ECO:0000313" key="3">
    <source>
        <dbReference type="Proteomes" id="UP000003100"/>
    </source>
</evidence>
<dbReference type="GeneID" id="86823390"/>
<evidence type="ECO:0000313" key="2">
    <source>
        <dbReference type="EMBL" id="EEG47479.1"/>
    </source>
</evidence>
<dbReference type="SUPFAM" id="SSF52949">
    <property type="entry name" value="Macro domain-like"/>
    <property type="match status" value="1"/>
</dbReference>
<accession>C0CRV8</accession>
<evidence type="ECO:0000259" key="1">
    <source>
        <dbReference type="PROSITE" id="PS51154"/>
    </source>
</evidence>
<name>C0CRV8_BLAHS</name>
<dbReference type="InterPro" id="IPR010982">
    <property type="entry name" value="Lambda_DNA-bd_dom_sf"/>
</dbReference>
<dbReference type="PROSITE" id="PS51154">
    <property type="entry name" value="MACRO"/>
    <property type="match status" value="1"/>
</dbReference>
<protein>
    <recommendedName>
        <fullName evidence="1">Macro domain-containing protein</fullName>
    </recommendedName>
</protein>
<dbReference type="GO" id="GO:0003677">
    <property type="term" value="F:DNA binding"/>
    <property type="evidence" value="ECO:0007669"/>
    <property type="project" value="InterPro"/>
</dbReference>
<dbReference type="HOGENOM" id="CLU_069579_0_0_9"/>
<reference evidence="2 3" key="1">
    <citation type="submission" date="2009-01" db="EMBL/GenBank/DDBJ databases">
        <authorList>
            <person name="Fulton L."/>
            <person name="Clifton S."/>
            <person name="Fulton B."/>
            <person name="Xu J."/>
            <person name="Minx P."/>
            <person name="Pepin K.H."/>
            <person name="Johnson M."/>
            <person name="Bhonagiri V."/>
            <person name="Nash W.E."/>
            <person name="Mardis E.R."/>
            <person name="Wilson R.K."/>
        </authorList>
    </citation>
    <scope>NUCLEOTIDE SEQUENCE [LARGE SCALE GENOMIC DNA]</scope>
    <source>
        <strain evidence="3">DSM 10507 / JCM 14656 / S5a33</strain>
    </source>
</reference>
<dbReference type="AlphaFoldDB" id="C0CRV8"/>
<dbReference type="EMBL" id="ACBZ01000192">
    <property type="protein sequence ID" value="EEG47479.1"/>
    <property type="molecule type" value="Genomic_DNA"/>
</dbReference>
<gene>
    <name evidence="2" type="ORF">RUMHYD_03624</name>
</gene>
<dbReference type="InterPro" id="IPR043472">
    <property type="entry name" value="Macro_dom-like"/>
</dbReference>
<comment type="caution">
    <text evidence="2">The sequence shown here is derived from an EMBL/GenBank/DDBJ whole genome shotgun (WGS) entry which is preliminary data.</text>
</comment>
<dbReference type="PANTHER" id="PTHR11106">
    <property type="entry name" value="GANGLIOSIDE INDUCED DIFFERENTIATION ASSOCIATED PROTEIN 2-RELATED"/>
    <property type="match status" value="1"/>
</dbReference>
<sequence length="348" mass="39785">MGFYIVHNDIVNMETDAIVNAANSALEMGGGVCGAVFRAAGVKELQEECRKKAPCPTGKAVLTAGYGLKARYIIHVVGPVWKNGEAGEEKQLRMSYRSALKLAEDCGCQSVAFPLISSGLYGYPRREALKVAVEEFRRFLQEKEMEIYLVVMDQKVIVLSESLYGKIQHYIDTYYTGYTGSSDRRRDKDWEMMYEAHADISRKEQSTFDGLAIPKETEKFSVRKIKRSLEELLRGRGETFQEMLFRLIDERGFTDVQVYKRSNMDRRLFSKIRSNKEYVPKKTTVLSLAVALELSLDETVDLLGKAGYSMTDHLKSDIILRYFLENQRYDIYEINEVLFCFGESLLGM</sequence>
<dbReference type="RefSeq" id="WP_005952143.1">
    <property type="nucleotide sequence ID" value="NZ_CP136423.1"/>
</dbReference>
<dbReference type="Pfam" id="PF01661">
    <property type="entry name" value="Macro"/>
    <property type="match status" value="1"/>
</dbReference>